<gene>
    <name evidence="8" type="ORF">BC008_00055</name>
</gene>
<dbReference type="FunFam" id="3.40.50.12780:FF:000013">
    <property type="entry name" value="Long-chain-fatty-acid--AMP ligase FadD32"/>
    <property type="match status" value="1"/>
</dbReference>
<evidence type="ECO:0000256" key="1">
    <source>
        <dbReference type="ARBA" id="ARBA00006432"/>
    </source>
</evidence>
<evidence type="ECO:0000256" key="3">
    <source>
        <dbReference type="ARBA" id="ARBA00022553"/>
    </source>
</evidence>
<dbReference type="AlphaFoldDB" id="A0A0V7ZUE9"/>
<dbReference type="GO" id="GO:0005886">
    <property type="term" value="C:plasma membrane"/>
    <property type="evidence" value="ECO:0007669"/>
    <property type="project" value="TreeGrafter"/>
</dbReference>
<dbReference type="Pfam" id="PF00550">
    <property type="entry name" value="PP-binding"/>
    <property type="match status" value="1"/>
</dbReference>
<dbReference type="PROSITE" id="PS00455">
    <property type="entry name" value="AMP_BINDING"/>
    <property type="match status" value="1"/>
</dbReference>
<dbReference type="PROSITE" id="PS50075">
    <property type="entry name" value="CARRIER"/>
    <property type="match status" value="1"/>
</dbReference>
<dbReference type="EMBL" id="LMTZ01000082">
    <property type="protein sequence ID" value="KST68075.1"/>
    <property type="molecule type" value="Genomic_DNA"/>
</dbReference>
<keyword evidence="5" id="KW-0276">Fatty acid metabolism</keyword>
<keyword evidence="9" id="KW-1185">Reference proteome</keyword>
<dbReference type="GO" id="GO:0006633">
    <property type="term" value="P:fatty acid biosynthetic process"/>
    <property type="evidence" value="ECO:0007669"/>
    <property type="project" value="TreeGrafter"/>
</dbReference>
<dbReference type="InterPro" id="IPR042099">
    <property type="entry name" value="ANL_N_sf"/>
</dbReference>
<dbReference type="InterPro" id="IPR040097">
    <property type="entry name" value="FAAL/FAAC"/>
</dbReference>
<dbReference type="Gene3D" id="3.30.300.30">
    <property type="match status" value="1"/>
</dbReference>
<sequence>MVDGENSVLPFFWHQVNIPDRSNIENDLDENDLDENNLTREWREPITNSHTLAVFQYTSGSTGKPKGVMLTHGNLLHNSALIHQCFGHSKDSQGVIWLPPYHDMGLIGGIIQPLYGGFPVTLMSPVDFLQKPYRWLQAISRYKATTSGGPNFAYDLCMHKITEEQRATLDLSSWEVAFNGAEPIRAETLEQFVAVFEPCGFRKEAFYPCYGMAESTLIISGGLKDSQPVYKTIQANRLEENRVVLTTKDNHKNLTLVSCGQTRMNQKITIADPEKLTSCSPGQVGEIWVSGQSIAQGYWNCSEQTKLNFQAYLLDSGEGPFLRTGDLGFIEDGELYITGRIKDLIIIRGRNHYPQDIEQTVQTSHPALKMGHGAAFSVEVEGNETLVITQEVKRSYLRKLNINQVVTAICQAVAQEHEIQVSGILLLKTGSIPKTSSGKIQRYACRQGFMNNTLNVVSDWTSSPRMKSEFRNLQAELNQIEQDLHTNRSPHQSLIKSDSQVNGQGNYGENIQTQRISVVKPPNSYFSQTEETQIQNISVTQIQEQNTCDNQEMLSSSHNSLEAIQNLLVVRIIDYLKANATHLNVDDIDIQKPLTTYGLDSLALIELSAQLENWLGFGLSPTTLYEYPTIKTLAEYLDSLQNQKLEAKVEELSEQQIDSVLQKLLD</sequence>
<keyword evidence="2" id="KW-0596">Phosphopantetheine</keyword>
<dbReference type="CDD" id="cd05931">
    <property type="entry name" value="FAAL"/>
    <property type="match status" value="1"/>
</dbReference>
<dbReference type="InterPro" id="IPR020806">
    <property type="entry name" value="PKS_PP-bd"/>
</dbReference>
<dbReference type="GO" id="GO:0071766">
    <property type="term" value="P:Actinobacterium-type cell wall biogenesis"/>
    <property type="evidence" value="ECO:0007669"/>
    <property type="project" value="UniProtKB-ARBA"/>
</dbReference>
<evidence type="ECO:0000313" key="9">
    <source>
        <dbReference type="Proteomes" id="UP000053372"/>
    </source>
</evidence>
<dbReference type="InterPro" id="IPR025110">
    <property type="entry name" value="AMP-bd_C"/>
</dbReference>
<dbReference type="InterPro" id="IPR020845">
    <property type="entry name" value="AMP-binding_CS"/>
</dbReference>
<reference evidence="8 9" key="1">
    <citation type="journal article" date="2015" name="Genome Announc.">
        <title>Draft Genome of the Euendolithic (true boring) Cyanobacterium Mastigocoleus testarum strain BC008.</title>
        <authorList>
            <person name="Guida B.S."/>
            <person name="Garcia-Pichel F."/>
        </authorList>
    </citation>
    <scope>NUCLEOTIDE SEQUENCE [LARGE SCALE GENOMIC DNA]</scope>
    <source>
        <strain evidence="8 9">BC008</strain>
    </source>
</reference>
<evidence type="ECO:0000313" key="8">
    <source>
        <dbReference type="EMBL" id="KST68075.1"/>
    </source>
</evidence>
<dbReference type="SUPFAM" id="SSF47336">
    <property type="entry name" value="ACP-like"/>
    <property type="match status" value="1"/>
</dbReference>
<dbReference type="Pfam" id="PF23024">
    <property type="entry name" value="AMP-dom_DIP2-like"/>
    <property type="match status" value="1"/>
</dbReference>
<keyword evidence="3" id="KW-0597">Phosphoprotein</keyword>
<dbReference type="PANTHER" id="PTHR22754">
    <property type="entry name" value="DISCO-INTERACTING PROTEIN 2 DIP2 -RELATED"/>
    <property type="match status" value="1"/>
</dbReference>
<evidence type="ECO:0000259" key="7">
    <source>
        <dbReference type="PROSITE" id="PS50075"/>
    </source>
</evidence>
<dbReference type="Gene3D" id="3.40.50.12780">
    <property type="entry name" value="N-terminal domain of ligase-like"/>
    <property type="match status" value="1"/>
</dbReference>
<organism evidence="8 9">
    <name type="scientific">Mastigocoleus testarum BC008</name>
    <dbReference type="NCBI Taxonomy" id="371196"/>
    <lineage>
        <taxon>Bacteria</taxon>
        <taxon>Bacillati</taxon>
        <taxon>Cyanobacteriota</taxon>
        <taxon>Cyanophyceae</taxon>
        <taxon>Nostocales</taxon>
        <taxon>Hapalosiphonaceae</taxon>
        <taxon>Mastigocoleus</taxon>
    </lineage>
</organism>
<dbReference type="InterPro" id="IPR009081">
    <property type="entry name" value="PP-bd_ACP"/>
</dbReference>
<dbReference type="InterPro" id="IPR006162">
    <property type="entry name" value="Ppantetheine_attach_site"/>
</dbReference>
<protein>
    <recommendedName>
        <fullName evidence="7">Carrier domain-containing protein</fullName>
    </recommendedName>
</protein>
<evidence type="ECO:0000256" key="2">
    <source>
        <dbReference type="ARBA" id="ARBA00022450"/>
    </source>
</evidence>
<dbReference type="InterPro" id="IPR000873">
    <property type="entry name" value="AMP-dep_synth/lig_dom"/>
</dbReference>
<dbReference type="SUPFAM" id="SSF56801">
    <property type="entry name" value="Acetyl-CoA synthetase-like"/>
    <property type="match status" value="1"/>
</dbReference>
<evidence type="ECO:0000256" key="4">
    <source>
        <dbReference type="ARBA" id="ARBA00022598"/>
    </source>
</evidence>
<comment type="caution">
    <text evidence="8">The sequence shown here is derived from an EMBL/GenBank/DDBJ whole genome shotgun (WGS) entry which is preliminary data.</text>
</comment>
<dbReference type="InterPro" id="IPR036736">
    <property type="entry name" value="ACP-like_sf"/>
</dbReference>
<feature type="domain" description="Carrier" evidence="7">
    <location>
        <begin position="566"/>
        <end position="641"/>
    </location>
</feature>
<evidence type="ECO:0000256" key="6">
    <source>
        <dbReference type="ARBA" id="ARBA00023098"/>
    </source>
</evidence>
<dbReference type="GO" id="GO:0031177">
    <property type="term" value="F:phosphopantetheine binding"/>
    <property type="evidence" value="ECO:0007669"/>
    <property type="project" value="InterPro"/>
</dbReference>
<evidence type="ECO:0000256" key="5">
    <source>
        <dbReference type="ARBA" id="ARBA00022832"/>
    </source>
</evidence>
<dbReference type="GO" id="GO:0070566">
    <property type="term" value="F:adenylyltransferase activity"/>
    <property type="evidence" value="ECO:0007669"/>
    <property type="project" value="TreeGrafter"/>
</dbReference>
<dbReference type="Gene3D" id="1.10.1200.10">
    <property type="entry name" value="ACP-like"/>
    <property type="match status" value="1"/>
</dbReference>
<dbReference type="GO" id="GO:0016874">
    <property type="term" value="F:ligase activity"/>
    <property type="evidence" value="ECO:0007669"/>
    <property type="project" value="UniProtKB-KW"/>
</dbReference>
<dbReference type="PANTHER" id="PTHR22754:SF32">
    <property type="entry name" value="DISCO-INTERACTING PROTEIN 2"/>
    <property type="match status" value="1"/>
</dbReference>
<dbReference type="SMART" id="SM01294">
    <property type="entry name" value="PKS_PP_betabranch"/>
    <property type="match status" value="1"/>
</dbReference>
<comment type="similarity">
    <text evidence="1">Belongs to the ATP-dependent AMP-binding enzyme family.</text>
</comment>
<dbReference type="Proteomes" id="UP000053372">
    <property type="component" value="Unassembled WGS sequence"/>
</dbReference>
<dbReference type="PROSITE" id="PS00012">
    <property type="entry name" value="PHOSPHOPANTETHEINE"/>
    <property type="match status" value="1"/>
</dbReference>
<keyword evidence="6" id="KW-0443">Lipid metabolism</keyword>
<proteinExistence type="inferred from homology"/>
<dbReference type="SMART" id="SM00823">
    <property type="entry name" value="PKS_PP"/>
    <property type="match status" value="1"/>
</dbReference>
<dbReference type="InterPro" id="IPR045851">
    <property type="entry name" value="AMP-bd_C_sf"/>
</dbReference>
<keyword evidence="4" id="KW-0436">Ligase</keyword>
<name>A0A0V7ZUE9_9CYAN</name>
<accession>A0A0V7ZUE9</accession>
<dbReference type="Pfam" id="PF00501">
    <property type="entry name" value="AMP-binding"/>
    <property type="match status" value="1"/>
</dbReference>